<keyword evidence="1" id="KW-0812">Transmembrane</keyword>
<dbReference type="Proteomes" id="UP001212123">
    <property type="component" value="Unassembled WGS sequence"/>
</dbReference>
<organism evidence="2 3">
    <name type="scientific">Dolichospermum circinale CS-537/01</name>
    <dbReference type="NCBI Taxonomy" id="3021739"/>
    <lineage>
        <taxon>Bacteria</taxon>
        <taxon>Bacillati</taxon>
        <taxon>Cyanobacteriota</taxon>
        <taxon>Cyanophyceae</taxon>
        <taxon>Nostocales</taxon>
        <taxon>Aphanizomenonaceae</taxon>
        <taxon>Dolichospermum</taxon>
        <taxon>Dolichospermum circinale</taxon>
    </lineage>
</organism>
<gene>
    <name evidence="2" type="ORF">PN492_13605</name>
</gene>
<name>A0ABT5A904_9CYAN</name>
<feature type="transmembrane region" description="Helical" evidence="1">
    <location>
        <begin position="95"/>
        <end position="115"/>
    </location>
</feature>
<feature type="transmembrane region" description="Helical" evidence="1">
    <location>
        <begin position="46"/>
        <end position="66"/>
    </location>
</feature>
<accession>A0ABT5A904</accession>
<reference evidence="2 3" key="1">
    <citation type="submission" date="2023-01" db="EMBL/GenBank/DDBJ databases">
        <title>Genomes from the Australian National Cyanobacteria Reference Collection.</title>
        <authorList>
            <person name="Willis A."/>
            <person name="Lee E.M.F."/>
        </authorList>
    </citation>
    <scope>NUCLEOTIDE SEQUENCE [LARGE SCALE GENOMIC DNA]</scope>
    <source>
        <strain evidence="2 3">CS-537/01</strain>
    </source>
</reference>
<evidence type="ECO:0000256" key="1">
    <source>
        <dbReference type="SAM" id="Phobius"/>
    </source>
</evidence>
<comment type="caution">
    <text evidence="2">The sequence shown here is derived from an EMBL/GenBank/DDBJ whole genome shotgun (WGS) entry which is preliminary data.</text>
</comment>
<feature type="transmembrane region" description="Helical" evidence="1">
    <location>
        <begin position="6"/>
        <end position="25"/>
    </location>
</feature>
<keyword evidence="1" id="KW-0472">Membrane</keyword>
<sequence>MGFNNSTLRIIWFSLIGGGALMTIIDAAMSTEWIGKMTNAASVTPSLPFILALVNTSVVSATGAVLTNPSSWHFVLTGGRKVGSIADDLERVTCFWGIALLIVFLVVGITSALWIDIISNYHKTKNWPLALAISLSGNFCFLFANYISLSLGGALSKKMG</sequence>
<proteinExistence type="predicted"/>
<keyword evidence="1" id="KW-1133">Transmembrane helix</keyword>
<dbReference type="EMBL" id="JAQMTU010000078">
    <property type="protein sequence ID" value="MDB9487571.1"/>
    <property type="molecule type" value="Genomic_DNA"/>
</dbReference>
<dbReference type="RefSeq" id="WP_271792270.1">
    <property type="nucleotide sequence ID" value="NZ_JAQMTU010000078.1"/>
</dbReference>
<protein>
    <submittedName>
        <fullName evidence="2">Uncharacterized protein</fullName>
    </submittedName>
</protein>
<evidence type="ECO:0000313" key="2">
    <source>
        <dbReference type="EMBL" id="MDB9487571.1"/>
    </source>
</evidence>
<evidence type="ECO:0000313" key="3">
    <source>
        <dbReference type="Proteomes" id="UP001212123"/>
    </source>
</evidence>
<keyword evidence="3" id="KW-1185">Reference proteome</keyword>
<feature type="transmembrane region" description="Helical" evidence="1">
    <location>
        <begin position="127"/>
        <end position="149"/>
    </location>
</feature>